<feature type="domain" description="2Fe-2S ferredoxin-type" evidence="10">
    <location>
        <begin position="327"/>
        <end position="409"/>
    </location>
</feature>
<protein>
    <submittedName>
        <fullName evidence="12">Ferredoxin reductase</fullName>
    </submittedName>
</protein>
<feature type="region of interest" description="Disordered" evidence="9">
    <location>
        <begin position="1"/>
        <end position="57"/>
    </location>
</feature>
<evidence type="ECO:0000259" key="11">
    <source>
        <dbReference type="PROSITE" id="PS51384"/>
    </source>
</evidence>
<dbReference type="InterPro" id="IPR001433">
    <property type="entry name" value="OxRdtase_FAD/NAD-bd"/>
</dbReference>
<organism evidence="12 13">
    <name type="scientific">Dermacoccus abyssi</name>
    <dbReference type="NCBI Taxonomy" id="322596"/>
    <lineage>
        <taxon>Bacteria</taxon>
        <taxon>Bacillati</taxon>
        <taxon>Actinomycetota</taxon>
        <taxon>Actinomycetes</taxon>
        <taxon>Micrococcales</taxon>
        <taxon>Dermacoccaceae</taxon>
        <taxon>Dermacoccus</taxon>
    </lineage>
</organism>
<dbReference type="PRINTS" id="PR00410">
    <property type="entry name" value="PHEHYDRXLASE"/>
</dbReference>
<evidence type="ECO:0000256" key="1">
    <source>
        <dbReference type="ARBA" id="ARBA00001974"/>
    </source>
</evidence>
<dbReference type="PANTHER" id="PTHR47354">
    <property type="entry name" value="NADH OXIDOREDUCTASE HCR"/>
    <property type="match status" value="1"/>
</dbReference>
<dbReference type="GO" id="GO:0051537">
    <property type="term" value="F:2 iron, 2 sulfur cluster binding"/>
    <property type="evidence" value="ECO:0007669"/>
    <property type="project" value="UniProtKB-KW"/>
</dbReference>
<evidence type="ECO:0000256" key="2">
    <source>
        <dbReference type="ARBA" id="ARBA00022630"/>
    </source>
</evidence>
<comment type="caution">
    <text evidence="12">The sequence shown here is derived from an EMBL/GenBank/DDBJ whole genome shotgun (WGS) entry which is preliminary data.</text>
</comment>
<proteinExistence type="predicted"/>
<dbReference type="PROSITE" id="PS51384">
    <property type="entry name" value="FAD_FR"/>
    <property type="match status" value="1"/>
</dbReference>
<dbReference type="GO" id="GO:0016491">
    <property type="term" value="F:oxidoreductase activity"/>
    <property type="evidence" value="ECO:0007669"/>
    <property type="project" value="UniProtKB-KW"/>
</dbReference>
<keyword evidence="2" id="KW-0285">Flavoprotein</keyword>
<dbReference type="EMBL" id="QWLM01000015">
    <property type="protein sequence ID" value="RHW44566.1"/>
    <property type="molecule type" value="Genomic_DNA"/>
</dbReference>
<evidence type="ECO:0000256" key="9">
    <source>
        <dbReference type="SAM" id="MobiDB-lite"/>
    </source>
</evidence>
<keyword evidence="4" id="KW-0479">Metal-binding</keyword>
<dbReference type="SUPFAM" id="SSF52343">
    <property type="entry name" value="Ferredoxin reductase-like, C-terminal NADP-linked domain"/>
    <property type="match status" value="1"/>
</dbReference>
<dbReference type="Gene3D" id="2.40.30.10">
    <property type="entry name" value="Translation factors"/>
    <property type="match status" value="1"/>
</dbReference>
<dbReference type="InterPro" id="IPR017938">
    <property type="entry name" value="Riboflavin_synthase-like_b-brl"/>
</dbReference>
<evidence type="ECO:0000259" key="10">
    <source>
        <dbReference type="PROSITE" id="PS51085"/>
    </source>
</evidence>
<name>A0A417Z2N3_9MICO</name>
<dbReference type="InterPro" id="IPR012675">
    <property type="entry name" value="Beta-grasp_dom_sf"/>
</dbReference>
<dbReference type="CDD" id="cd06216">
    <property type="entry name" value="FNR_iron_sulfur_binding_2"/>
    <property type="match status" value="1"/>
</dbReference>
<dbReference type="InterPro" id="IPR039261">
    <property type="entry name" value="FNR_nucleotide-bd"/>
</dbReference>
<keyword evidence="5" id="KW-0274">FAD</keyword>
<comment type="cofactor">
    <cofactor evidence="1">
        <name>FAD</name>
        <dbReference type="ChEBI" id="CHEBI:57692"/>
    </cofactor>
</comment>
<keyword evidence="7" id="KW-0408">Iron</keyword>
<keyword evidence="3" id="KW-0001">2Fe-2S</keyword>
<dbReference type="Gene3D" id="3.10.20.30">
    <property type="match status" value="1"/>
</dbReference>
<evidence type="ECO:0000256" key="3">
    <source>
        <dbReference type="ARBA" id="ARBA00022714"/>
    </source>
</evidence>
<dbReference type="GO" id="GO:0046872">
    <property type="term" value="F:metal ion binding"/>
    <property type="evidence" value="ECO:0007669"/>
    <property type="project" value="UniProtKB-KW"/>
</dbReference>
<evidence type="ECO:0000256" key="5">
    <source>
        <dbReference type="ARBA" id="ARBA00022827"/>
    </source>
</evidence>
<dbReference type="Pfam" id="PF00175">
    <property type="entry name" value="NAD_binding_1"/>
    <property type="match status" value="1"/>
</dbReference>
<dbReference type="InterPro" id="IPR001041">
    <property type="entry name" value="2Fe-2S_ferredoxin-type"/>
</dbReference>
<reference evidence="12 13" key="1">
    <citation type="submission" date="2018-08" db="EMBL/GenBank/DDBJ databases">
        <title>Whole genome sequence analysis of Dermacoccus abyssi bacteria isolated from Deep Mariana trench Micromonospora spp reveals genes involved in the environmental adaptation and production of secondary metabolites.</title>
        <authorList>
            <person name="Abdel-Mageed W.M."/>
            <person name="Lehri B."/>
            <person name="Nouioui I."/>
            <person name="Goodfellow I."/>
            <person name="Jaspars M."/>
            <person name="Karlyshev A."/>
        </authorList>
    </citation>
    <scope>NUCLEOTIDE SEQUENCE [LARGE SCALE GENOMIC DNA]</scope>
    <source>
        <strain evidence="12 13">MT1.1</strain>
    </source>
</reference>
<keyword evidence="8" id="KW-0411">Iron-sulfur</keyword>
<evidence type="ECO:0000256" key="7">
    <source>
        <dbReference type="ARBA" id="ARBA00023004"/>
    </source>
</evidence>
<accession>A0A417Z2N3</accession>
<evidence type="ECO:0000256" key="4">
    <source>
        <dbReference type="ARBA" id="ARBA00022723"/>
    </source>
</evidence>
<dbReference type="AlphaFoldDB" id="A0A417Z2N3"/>
<evidence type="ECO:0000256" key="8">
    <source>
        <dbReference type="ARBA" id="ARBA00023014"/>
    </source>
</evidence>
<dbReference type="InterPro" id="IPR050415">
    <property type="entry name" value="MRET"/>
</dbReference>
<dbReference type="CDD" id="cd00207">
    <property type="entry name" value="fer2"/>
    <property type="match status" value="1"/>
</dbReference>
<dbReference type="SUPFAM" id="SSF63380">
    <property type="entry name" value="Riboflavin synthase domain-like"/>
    <property type="match status" value="1"/>
</dbReference>
<dbReference type="InterPro" id="IPR017927">
    <property type="entry name" value="FAD-bd_FR_type"/>
</dbReference>
<dbReference type="Proteomes" id="UP000285376">
    <property type="component" value="Unassembled WGS sequence"/>
</dbReference>
<dbReference type="InterPro" id="IPR036010">
    <property type="entry name" value="2Fe-2S_ferredoxin-like_sf"/>
</dbReference>
<dbReference type="PANTHER" id="PTHR47354:SF6">
    <property type="entry name" value="NADH OXIDOREDUCTASE HCR"/>
    <property type="match status" value="1"/>
</dbReference>
<dbReference type="PROSITE" id="PS51085">
    <property type="entry name" value="2FE2S_FER_2"/>
    <property type="match status" value="1"/>
</dbReference>
<keyword evidence="6" id="KW-0560">Oxidoreductase</keyword>
<evidence type="ECO:0000313" key="12">
    <source>
        <dbReference type="EMBL" id="RHW44566.1"/>
    </source>
</evidence>
<evidence type="ECO:0000313" key="13">
    <source>
        <dbReference type="Proteomes" id="UP000285376"/>
    </source>
</evidence>
<evidence type="ECO:0000256" key="6">
    <source>
        <dbReference type="ARBA" id="ARBA00023002"/>
    </source>
</evidence>
<dbReference type="Gene3D" id="3.40.50.80">
    <property type="entry name" value="Nucleotide-binding domain of ferredoxin-NADP reductase (FNR) module"/>
    <property type="match status" value="1"/>
</dbReference>
<dbReference type="SUPFAM" id="SSF54292">
    <property type="entry name" value="2Fe-2S ferredoxin-like"/>
    <property type="match status" value="1"/>
</dbReference>
<sequence length="409" mass="44340">MTCLGPVRRGVSGEHAPDADPGCAQGTKSPVRFTPSSEECDPDVLDNGSVTPSASQQPARFRRAAWRAAEVFTSPVPPQEFARLFNPLVSSRQLRGVVTAVRHETPNSATIEFKPGGGWDPHKAGQYARIGVEIDGARNWRSYSLATAEGHDPAITVTAVGRVSTHLVRTTKRGDVLFLAPPQGDFLLPSGPRPLLMLTAGSGLTPVMSMLRTLLPKRHDADVVVVHSSRTPDETLFLDELKRMNDEHHSLTLVHRFTAHEGRLDLATTHELDELCPDWRSRKTFVCGPQAMLDDAEKLWHTEELPHELTVERFMPTLFADPNARGGLVTFEKSDKEATAEGNTSLLEVGEDAGVLLPSGCRMGICRTCLTPLVSGTVRNLASGELCSDEGELIQTCISAAVGPVHLDA</sequence>
<gene>
    <name evidence="12" type="ORF">D1832_11875</name>
</gene>
<feature type="domain" description="FAD-binding FR-type" evidence="11">
    <location>
        <begin position="91"/>
        <end position="189"/>
    </location>
</feature>
<dbReference type="Pfam" id="PF00111">
    <property type="entry name" value="Fer2"/>
    <property type="match status" value="1"/>
</dbReference>
<feature type="compositionally biased region" description="Polar residues" evidence="9">
    <location>
        <begin position="48"/>
        <end position="57"/>
    </location>
</feature>